<name>A0ABU1RQY1_9GAMM</name>
<sequence>MESDRLSSSTTYLWKYLYAPFWILLPICVTIAFVGQGETKAWFGTLGALFCVVFAYCKFGKVRHVDLQDEHFLISDLGRRYEVPVSQLQRVDGGSWIHPDTVKLYFKDDTGFGKRVDFVAHWSLWSGLEEHPVVDELDRLIQRRRSDRLLTGA</sequence>
<evidence type="ECO:0000313" key="2">
    <source>
        <dbReference type="EMBL" id="MDR6841196.1"/>
    </source>
</evidence>
<evidence type="ECO:0000313" key="3">
    <source>
        <dbReference type="Proteomes" id="UP001254759"/>
    </source>
</evidence>
<keyword evidence="1" id="KW-0472">Membrane</keyword>
<accession>A0ABU1RQY1</accession>
<evidence type="ECO:0000256" key="1">
    <source>
        <dbReference type="SAM" id="Phobius"/>
    </source>
</evidence>
<dbReference type="EMBL" id="JAVDTT010000002">
    <property type="protein sequence ID" value="MDR6841196.1"/>
    <property type="molecule type" value="Genomic_DNA"/>
</dbReference>
<comment type="caution">
    <text evidence="2">The sequence shown here is derived from an EMBL/GenBank/DDBJ whole genome shotgun (WGS) entry which is preliminary data.</text>
</comment>
<proteinExistence type="predicted"/>
<feature type="transmembrane region" description="Helical" evidence="1">
    <location>
        <begin position="12"/>
        <end position="35"/>
    </location>
</feature>
<reference evidence="2 3" key="1">
    <citation type="submission" date="2023-07" db="EMBL/GenBank/DDBJ databases">
        <title>Sorghum-associated microbial communities from plants grown in Nebraska, USA.</title>
        <authorList>
            <person name="Schachtman D."/>
        </authorList>
    </citation>
    <scope>NUCLEOTIDE SEQUENCE [LARGE SCALE GENOMIC DNA]</scope>
    <source>
        <strain evidence="2 3">BE107</strain>
    </source>
</reference>
<keyword evidence="3" id="KW-1185">Reference proteome</keyword>
<organism evidence="2 3">
    <name type="scientific">Pseudoxanthomonas sacheonensis</name>
    <dbReference type="NCBI Taxonomy" id="443615"/>
    <lineage>
        <taxon>Bacteria</taxon>
        <taxon>Pseudomonadati</taxon>
        <taxon>Pseudomonadota</taxon>
        <taxon>Gammaproteobacteria</taxon>
        <taxon>Lysobacterales</taxon>
        <taxon>Lysobacteraceae</taxon>
        <taxon>Pseudoxanthomonas</taxon>
    </lineage>
</organism>
<dbReference type="RefSeq" id="WP_310091762.1">
    <property type="nucleotide sequence ID" value="NZ_JAVDTT010000002.1"/>
</dbReference>
<keyword evidence="1" id="KW-1133">Transmembrane helix</keyword>
<protein>
    <recommendedName>
        <fullName evidence="4">Toxin CptA</fullName>
    </recommendedName>
</protein>
<keyword evidence="1" id="KW-0812">Transmembrane</keyword>
<feature type="transmembrane region" description="Helical" evidence="1">
    <location>
        <begin position="41"/>
        <end position="59"/>
    </location>
</feature>
<evidence type="ECO:0008006" key="4">
    <source>
        <dbReference type="Google" id="ProtNLM"/>
    </source>
</evidence>
<dbReference type="Proteomes" id="UP001254759">
    <property type="component" value="Unassembled WGS sequence"/>
</dbReference>
<gene>
    <name evidence="2" type="ORF">J2W94_001481</name>
</gene>